<protein>
    <submittedName>
        <fullName evidence="1">Uncharacterized protein</fullName>
    </submittedName>
</protein>
<dbReference type="EMBL" id="BMKX01000012">
    <property type="protein sequence ID" value="GGJ72813.1"/>
    <property type="molecule type" value="Genomic_DNA"/>
</dbReference>
<keyword evidence="2" id="KW-1185">Reference proteome</keyword>
<dbReference type="Proteomes" id="UP000606115">
    <property type="component" value="Unassembled WGS sequence"/>
</dbReference>
<evidence type="ECO:0000313" key="1">
    <source>
        <dbReference type="EMBL" id="GGJ72813.1"/>
    </source>
</evidence>
<sequence>MILREQDKAVDMHLGPFAHYALIRNALDSLAIVIWLMEPESSTGRLKRLLRIECNEVELASKHYQSVGIRAWKQTKEQKLERIREIAVEAGIENWDPVTDKLSTTTKILGEIDRLRSKSSRVSWLSYWQLASGYAHGKRWAVLASGELTEQEGTATKHGATFVVTASYQFLDLLLAETLDMLNIAMIRYEALCRGK</sequence>
<accession>A0ABQ2DTH1</accession>
<comment type="caution">
    <text evidence="1">The sequence shown here is derived from an EMBL/GenBank/DDBJ whole genome shotgun (WGS) entry which is preliminary data.</text>
</comment>
<gene>
    <name evidence="1" type="ORF">GCM10007173_34780</name>
</gene>
<name>A0ABQ2DTH1_9MICC</name>
<organism evidence="1 2">
    <name type="scientific">Glutamicibacter ardleyensis</name>
    <dbReference type="NCBI Taxonomy" id="225894"/>
    <lineage>
        <taxon>Bacteria</taxon>
        <taxon>Bacillati</taxon>
        <taxon>Actinomycetota</taxon>
        <taxon>Actinomycetes</taxon>
        <taxon>Micrococcales</taxon>
        <taxon>Micrococcaceae</taxon>
        <taxon>Glutamicibacter</taxon>
    </lineage>
</organism>
<proteinExistence type="predicted"/>
<evidence type="ECO:0000313" key="2">
    <source>
        <dbReference type="Proteomes" id="UP000606115"/>
    </source>
</evidence>
<reference evidence="2" key="1">
    <citation type="journal article" date="2019" name="Int. J. Syst. Evol. Microbiol.">
        <title>The Global Catalogue of Microorganisms (GCM) 10K type strain sequencing project: providing services to taxonomists for standard genome sequencing and annotation.</title>
        <authorList>
            <consortium name="The Broad Institute Genomics Platform"/>
            <consortium name="The Broad Institute Genome Sequencing Center for Infectious Disease"/>
            <person name="Wu L."/>
            <person name="Ma J."/>
        </authorList>
    </citation>
    <scope>NUCLEOTIDE SEQUENCE [LARGE SCALE GENOMIC DNA]</scope>
    <source>
        <strain evidence="2">CGMCC 1.3685</strain>
    </source>
</reference>